<dbReference type="Proteomes" id="UP001057452">
    <property type="component" value="Chromosome 17"/>
</dbReference>
<name>A0ACB9WA53_CHAAC</name>
<organism evidence="1 2">
    <name type="scientific">Chaenocephalus aceratus</name>
    <name type="common">Blackfin icefish</name>
    <name type="synonym">Chaenichthys aceratus</name>
    <dbReference type="NCBI Taxonomy" id="36190"/>
    <lineage>
        <taxon>Eukaryota</taxon>
        <taxon>Metazoa</taxon>
        <taxon>Chordata</taxon>
        <taxon>Craniata</taxon>
        <taxon>Vertebrata</taxon>
        <taxon>Euteleostomi</taxon>
        <taxon>Actinopterygii</taxon>
        <taxon>Neopterygii</taxon>
        <taxon>Teleostei</taxon>
        <taxon>Neoteleostei</taxon>
        <taxon>Acanthomorphata</taxon>
        <taxon>Eupercaria</taxon>
        <taxon>Perciformes</taxon>
        <taxon>Notothenioidei</taxon>
        <taxon>Channichthyidae</taxon>
        <taxon>Chaenocephalus</taxon>
    </lineage>
</organism>
<sequence length="132" mass="14441">MWSAERVIGALKSRDHILDGPLPLCLVKRLQDERQKREEAMMDRIVHVCAALMNLSGSVTELISVLLCCCTPCHPASDACHPTSDACHLPLMPVTMPLMPVTLPLMPVTLPLMPVTLPLTPVALPLMPVPYL</sequence>
<comment type="caution">
    <text evidence="1">The sequence shown here is derived from an EMBL/GenBank/DDBJ whole genome shotgun (WGS) entry which is preliminary data.</text>
</comment>
<proteinExistence type="predicted"/>
<gene>
    <name evidence="1" type="ORF">KUCAC02_018980</name>
</gene>
<reference evidence="1" key="1">
    <citation type="submission" date="2022-05" db="EMBL/GenBank/DDBJ databases">
        <title>Chromosome-level genome of Chaenocephalus aceratus.</title>
        <authorList>
            <person name="Park H."/>
        </authorList>
    </citation>
    <scope>NUCLEOTIDE SEQUENCE</scope>
    <source>
        <strain evidence="1">KU_202001</strain>
    </source>
</reference>
<evidence type="ECO:0000313" key="1">
    <source>
        <dbReference type="EMBL" id="KAI4810133.1"/>
    </source>
</evidence>
<accession>A0ACB9WA53</accession>
<keyword evidence="2" id="KW-1185">Reference proteome</keyword>
<protein>
    <submittedName>
        <fullName evidence="1">Uncharacterized protein</fullName>
    </submittedName>
</protein>
<dbReference type="EMBL" id="CM043801">
    <property type="protein sequence ID" value="KAI4810133.1"/>
    <property type="molecule type" value="Genomic_DNA"/>
</dbReference>
<evidence type="ECO:0000313" key="2">
    <source>
        <dbReference type="Proteomes" id="UP001057452"/>
    </source>
</evidence>